<dbReference type="SUPFAM" id="SSF54292">
    <property type="entry name" value="2Fe-2S ferredoxin-like"/>
    <property type="match status" value="1"/>
</dbReference>
<keyword evidence="1" id="KW-0560">Oxidoreductase</keyword>
<dbReference type="AlphaFoldDB" id="A0A1I3E811"/>
<dbReference type="OrthoDB" id="573392at2"/>
<dbReference type="GO" id="GO:0016491">
    <property type="term" value="F:oxidoreductase activity"/>
    <property type="evidence" value="ECO:0007669"/>
    <property type="project" value="UniProtKB-KW"/>
</dbReference>
<dbReference type="STRING" id="420953.SAMN05192543_101730"/>
<dbReference type="Gene3D" id="3.10.20.440">
    <property type="entry name" value="2Fe-2S iron-sulphur cluster binding domain, sarcosine oxidase, alpha subunit, N-terminal domain"/>
    <property type="match status" value="1"/>
</dbReference>
<name>A0A1I3E811_9BURK</name>
<protein>
    <submittedName>
        <fullName evidence="3">2Fe-2S iron-sulfur cluster binding domain-containing protein</fullName>
    </submittedName>
</protein>
<evidence type="ECO:0000313" key="3">
    <source>
        <dbReference type="EMBL" id="SFH95094.1"/>
    </source>
</evidence>
<dbReference type="GO" id="GO:0051536">
    <property type="term" value="F:iron-sulfur cluster binding"/>
    <property type="evidence" value="ECO:0007669"/>
    <property type="project" value="InterPro"/>
</dbReference>
<dbReference type="RefSeq" id="WP_091007481.1">
    <property type="nucleotide sequence ID" value="NZ_CP041743.1"/>
</dbReference>
<dbReference type="PROSITE" id="PS51085">
    <property type="entry name" value="2FE2S_FER_2"/>
    <property type="match status" value="1"/>
</dbReference>
<sequence>MNDARVQVTIDGRVVAVPAGTSVAAALAIEGVRGTRTSVSGQPRAAVCGMGVCQECRVTIDGRAHVLGCQTLCRDGLVVETTGGVAR</sequence>
<dbReference type="InterPro" id="IPR036010">
    <property type="entry name" value="2Fe-2S_ferredoxin-like_sf"/>
</dbReference>
<accession>A0A1I3E811</accession>
<organism evidence="3 4">
    <name type="scientific">Paraburkholderia megapolitana</name>
    <dbReference type="NCBI Taxonomy" id="420953"/>
    <lineage>
        <taxon>Bacteria</taxon>
        <taxon>Pseudomonadati</taxon>
        <taxon>Pseudomonadota</taxon>
        <taxon>Betaproteobacteria</taxon>
        <taxon>Burkholderiales</taxon>
        <taxon>Burkholderiaceae</taxon>
        <taxon>Paraburkholderia</taxon>
    </lineage>
</organism>
<dbReference type="EMBL" id="FOQU01000001">
    <property type="protein sequence ID" value="SFH95094.1"/>
    <property type="molecule type" value="Genomic_DNA"/>
</dbReference>
<dbReference type="InterPro" id="IPR042204">
    <property type="entry name" value="2Fe-2S-bd_N"/>
</dbReference>
<reference evidence="3 4" key="1">
    <citation type="submission" date="2016-10" db="EMBL/GenBank/DDBJ databases">
        <authorList>
            <person name="de Groot N.N."/>
        </authorList>
    </citation>
    <scope>NUCLEOTIDE SEQUENCE [LARGE SCALE GENOMIC DNA]</scope>
    <source>
        <strain evidence="3 4">LMG 23650</strain>
    </source>
</reference>
<evidence type="ECO:0000313" key="4">
    <source>
        <dbReference type="Proteomes" id="UP000199548"/>
    </source>
</evidence>
<evidence type="ECO:0000256" key="1">
    <source>
        <dbReference type="ARBA" id="ARBA00023002"/>
    </source>
</evidence>
<feature type="domain" description="2Fe-2S ferredoxin-type" evidence="2">
    <location>
        <begin position="4"/>
        <end position="85"/>
    </location>
</feature>
<dbReference type="InterPro" id="IPR001041">
    <property type="entry name" value="2Fe-2S_ferredoxin-type"/>
</dbReference>
<keyword evidence="4" id="KW-1185">Reference proteome</keyword>
<gene>
    <name evidence="3" type="ORF">SAMN05192543_101730</name>
</gene>
<dbReference type="Proteomes" id="UP000199548">
    <property type="component" value="Unassembled WGS sequence"/>
</dbReference>
<proteinExistence type="predicted"/>
<dbReference type="Pfam" id="PF13510">
    <property type="entry name" value="Fer2_4"/>
    <property type="match status" value="1"/>
</dbReference>
<evidence type="ECO:0000259" key="2">
    <source>
        <dbReference type="PROSITE" id="PS51085"/>
    </source>
</evidence>